<evidence type="ECO:0000256" key="6">
    <source>
        <dbReference type="RuleBase" id="RU361157"/>
    </source>
</evidence>
<keyword evidence="9" id="KW-1185">Reference proteome</keyword>
<name>A0ABR6BIE2_9PSEU</name>
<evidence type="ECO:0000256" key="4">
    <source>
        <dbReference type="ARBA" id="ARBA00023136"/>
    </source>
</evidence>
<dbReference type="InterPro" id="IPR047817">
    <property type="entry name" value="ABC2_TM_bact-type"/>
</dbReference>
<dbReference type="PANTHER" id="PTHR43027">
    <property type="entry name" value="DOXORUBICIN RESISTANCE ABC TRANSPORTER PERMEASE PROTEIN DRRC-RELATED"/>
    <property type="match status" value="1"/>
</dbReference>
<accession>A0ABR6BIE2</accession>
<evidence type="ECO:0000259" key="7">
    <source>
        <dbReference type="PROSITE" id="PS51012"/>
    </source>
</evidence>
<comment type="similarity">
    <text evidence="6">Belongs to the ABC-2 integral membrane protein family.</text>
</comment>
<keyword evidence="6" id="KW-0813">Transport</keyword>
<gene>
    <name evidence="8" type="ORF">BC739_003860</name>
</gene>
<feature type="transmembrane region" description="Helical" evidence="6">
    <location>
        <begin position="20"/>
        <end position="38"/>
    </location>
</feature>
<keyword evidence="3 6" id="KW-1133">Transmembrane helix</keyword>
<comment type="caution">
    <text evidence="8">The sequence shown here is derived from an EMBL/GenBank/DDBJ whole genome shotgun (WGS) entry which is preliminary data.</text>
</comment>
<reference evidence="8 9" key="1">
    <citation type="submission" date="2020-08" db="EMBL/GenBank/DDBJ databases">
        <title>Genomic Encyclopedia of Archaeal and Bacterial Type Strains, Phase II (KMG-II): from individual species to whole genera.</title>
        <authorList>
            <person name="Goeker M."/>
        </authorList>
    </citation>
    <scope>NUCLEOTIDE SEQUENCE [LARGE SCALE GENOMIC DNA]</scope>
    <source>
        <strain evidence="8 9">DSM 43850</strain>
    </source>
</reference>
<dbReference type="EMBL" id="JACJID010000003">
    <property type="protein sequence ID" value="MBA8926654.1"/>
    <property type="molecule type" value="Genomic_DNA"/>
</dbReference>
<feature type="domain" description="ABC transmembrane type-2" evidence="7">
    <location>
        <begin position="14"/>
        <end position="239"/>
    </location>
</feature>
<protein>
    <recommendedName>
        <fullName evidence="6">Transport permease protein</fullName>
    </recommendedName>
</protein>
<evidence type="ECO:0000313" key="9">
    <source>
        <dbReference type="Proteomes" id="UP000517916"/>
    </source>
</evidence>
<dbReference type="PANTHER" id="PTHR43027:SF2">
    <property type="entry name" value="TRANSPORT PERMEASE PROTEIN"/>
    <property type="match status" value="1"/>
</dbReference>
<dbReference type="InterPro" id="IPR013525">
    <property type="entry name" value="ABC2_TM"/>
</dbReference>
<keyword evidence="6" id="KW-1003">Cell membrane</keyword>
<feature type="transmembrane region" description="Helical" evidence="6">
    <location>
        <begin position="132"/>
        <end position="153"/>
    </location>
</feature>
<evidence type="ECO:0000256" key="1">
    <source>
        <dbReference type="ARBA" id="ARBA00004141"/>
    </source>
</evidence>
<feature type="transmembrane region" description="Helical" evidence="6">
    <location>
        <begin position="160"/>
        <end position="178"/>
    </location>
</feature>
<evidence type="ECO:0000256" key="5">
    <source>
        <dbReference type="ARBA" id="ARBA00023251"/>
    </source>
</evidence>
<keyword evidence="5" id="KW-0046">Antibiotic resistance</keyword>
<feature type="transmembrane region" description="Helical" evidence="6">
    <location>
        <begin position="216"/>
        <end position="236"/>
    </location>
</feature>
<dbReference type="PROSITE" id="PS51012">
    <property type="entry name" value="ABC_TM2"/>
    <property type="match status" value="1"/>
</dbReference>
<evidence type="ECO:0000256" key="2">
    <source>
        <dbReference type="ARBA" id="ARBA00022692"/>
    </source>
</evidence>
<dbReference type="Proteomes" id="UP000517916">
    <property type="component" value="Unassembled WGS sequence"/>
</dbReference>
<dbReference type="Pfam" id="PF01061">
    <property type="entry name" value="ABC2_membrane"/>
    <property type="match status" value="1"/>
</dbReference>
<evidence type="ECO:0000256" key="3">
    <source>
        <dbReference type="ARBA" id="ARBA00022989"/>
    </source>
</evidence>
<organism evidence="8 9">
    <name type="scientific">Kutzneria viridogrisea</name>
    <dbReference type="NCBI Taxonomy" id="47990"/>
    <lineage>
        <taxon>Bacteria</taxon>
        <taxon>Bacillati</taxon>
        <taxon>Actinomycetota</taxon>
        <taxon>Actinomycetes</taxon>
        <taxon>Pseudonocardiales</taxon>
        <taxon>Pseudonocardiaceae</taxon>
        <taxon>Kutzneria</taxon>
    </lineage>
</organism>
<comment type="subcellular location">
    <subcellularLocation>
        <location evidence="6">Cell membrane</location>
        <topology evidence="6">Multi-pass membrane protein</topology>
    </subcellularLocation>
    <subcellularLocation>
        <location evidence="1">Membrane</location>
        <topology evidence="1">Multi-pass membrane protein</topology>
    </subcellularLocation>
</comment>
<sequence length="239" mass="25313">MIIRMAFTEFKLYLREPASVAATLGLPLLIVVSFGLLINPGTDTSSLVTYFPGMAIAFSLAILSLNLLPTILANYREKGILRRLSTTPVPPASLLLAQVAVSFAVALAMTLIVVVVGHFVIGFTVPAQLGGFLLAFVLGTLSLFTVGLVIAAIAPSGRAATGIGMLVFFLNMFAGGVFTPRETLPDFLNRIGDFLPLGATLTAMRDAWSGSFPQPLHLLVMATITVVFGLAAAGLFRWE</sequence>
<feature type="transmembrane region" description="Helical" evidence="6">
    <location>
        <begin position="50"/>
        <end position="73"/>
    </location>
</feature>
<proteinExistence type="inferred from homology"/>
<feature type="transmembrane region" description="Helical" evidence="6">
    <location>
        <begin position="94"/>
        <end position="120"/>
    </location>
</feature>
<evidence type="ECO:0000313" key="8">
    <source>
        <dbReference type="EMBL" id="MBA8926654.1"/>
    </source>
</evidence>
<dbReference type="RefSeq" id="WP_182837939.1">
    <property type="nucleotide sequence ID" value="NZ_BAAABQ010000085.1"/>
</dbReference>
<keyword evidence="4 6" id="KW-0472">Membrane</keyword>
<keyword evidence="2 6" id="KW-0812">Transmembrane</keyword>
<dbReference type="InterPro" id="IPR052902">
    <property type="entry name" value="ABC-2_transporter"/>
</dbReference>
<dbReference type="InterPro" id="IPR000412">
    <property type="entry name" value="ABC_2_transport"/>
</dbReference>
<dbReference type="PIRSF" id="PIRSF006648">
    <property type="entry name" value="DrrB"/>
    <property type="match status" value="1"/>
</dbReference>